<gene>
    <name evidence="2" type="ORF">WFZ85_12710</name>
</gene>
<evidence type="ECO:0000313" key="2">
    <source>
        <dbReference type="EMBL" id="MEM0543481.1"/>
    </source>
</evidence>
<accession>A0ABU9N707</accession>
<evidence type="ECO:0000313" key="3">
    <source>
        <dbReference type="Proteomes" id="UP001460072"/>
    </source>
</evidence>
<sequence length="1768" mass="186463">MKKTLLLVPSNSLKKVVPTWLALLCLLVVTTASKAQVNTNYLFSQVDTGLTYTPITGGTLVTNYPAVNNPIVTAPLGFDFIFNNVTYNQVFVSDNGFITFGTAPLFNLPSPISSGAAFAGVISAYGVNLQAASTNPAYPLTTVSTVSYLTTGVAGSRIFTVQYENVVRKPAVPQINGLLNMQIRLHEGTNLIEILYDAFPPLPVAGSANGQVGLRGTTNGDFNNRIVNGGTGNWTSTLPGGSNTAFMTLSNTVFNANVTRFLWTPCFSPSGLTATLLGDNSTANLSWSAPSIPPAGGYDWEVRTSGDPGSGAVGRFAFGNTSSTSVLIPGLLEGTTYYFYVKSSCRNVWLPSNTAPSTVSILPVCPVATIPYSQNFETATVPGMPFCTTVVAPSGANFRTTDNSSLALFGFNNKNLITTGNLAQNAWYFTQAIDFPAAGDYRLSYKYGGTREQVFFQQRMRVWYGAANTVAGMTTLLVDHNDIKTSPINNALNFTVPAAGTYYIGFHGYANATNGSLQLDDIVVEVSTCRPPTALIAGTPSSSTAAISWTAPATPPSDGYSYFVSTSPTAPTSITVPTASLPAGTVITTVSGLAASTTYYFWVRSNCGSGEFSSWSTVGTFTTAAPPPPPPAGYCVPTQSGGSNITSVRFNAINNSVVQVSPFYNDYAPGPTTTTIVRVTQTYPLQVATSGASIVSVWIDYNRNAVFEVSEWTQVWTDANSGTVNITIPAGATGGSTKMRVRSRLNGNPNAASDACTIFGSGSTQDYTIFIDATLPPVLTIDTATASICSGETTPNVRINSPLGNFNVYSWSPSTGVTDLGGGVYTFSPTTTTVYTLTGQQTSSPFDSNSVVLPVTVRPTPTPIVITPATPTICQNALTGQALTATGGIVSGAVVPGVSENFNGGPGGYSTLNTSTLGTDATRAAWTLRPSPFTTATAVETLRSNDNTQFYTTDSDWHGSGGQTRTQLISPVFDLSTYTDASLSFWHYYRAWINGSATVQISTDGGTNYTDLIVFTSTSAGGPTNFANQVISLNAYTGLGFTNLRLRFIYSADWGYRWSIDNVVVSGTNSSNITWSPTANLFTDPAGLIPYTGTPTATVFVRTTSAAPLSFTATSTGAGCVATRVVPVTVTPVSGGAPSPLNQVLSCTSPVSDLTLTGFSGTVTRWQFSSSPTFASGVVTIPTSNAATLTAAQIGLFSGIRYFRAEVTNGSCTHFSAIASISIARTIWNGSAWSVGAPNNATVAEFQGNYSSTGDLNACSVLVTSGNVVFNGGHTLTVQTTVNVAGGTLTFNDDASLYQVNNVANAPGVFSGGNSGNITSVRDAAPMFRFDYTYWSTPVNPMTLLAVSPGSPITLAYEFNSSINNWSYFNPTNTMVPGRGYIFRAPTSFNLPPPNPIPNTPSVHTASFVGVPNNGTITVPVIGGGGTMNLLGNPYPSALDAADLIAANPAINGTLYFWTHNTQSTAPFAYNPADYASWNGTGFAATTIGAGNSTAPTGFIASGQGFFVEGLSTGTVTYTNAMREPGNNAQFYRTNGSNQTNSILEKHRYWLNITGEQNAFKQVLVGYIETATNGMDRLFDGKMIDATSSVTLYTKVDDEKLSIQGRTLPFDVNEIVPLGYKAPIAGTYTIALADFDGLFEDQAIYLEDTLSGVVHDLKESSYTFATAVGTFENRFIVRYTNALLGIDNPAFNENTVVVYTNESGLIVNSGTAVMETVTIFDIRGRQLATQKQIGGTTAVFTTLPKTNQVLLVKIEGADGVVVTKKVVY</sequence>
<keyword evidence="3" id="KW-1185">Reference proteome</keyword>
<dbReference type="Gene3D" id="2.60.120.200">
    <property type="match status" value="1"/>
</dbReference>
<feature type="domain" description="Fibronectin type-III" evidence="1">
    <location>
        <begin position="531"/>
        <end position="626"/>
    </location>
</feature>
<dbReference type="InterPro" id="IPR045474">
    <property type="entry name" value="GEVED"/>
</dbReference>
<reference evidence="2 3" key="1">
    <citation type="submission" date="2024-03" db="EMBL/GenBank/DDBJ databases">
        <title>Two novel species of the genus Flavobacterium exhibiting potentially degradation of complex polysaccharides.</title>
        <authorList>
            <person name="Lian X."/>
        </authorList>
    </citation>
    <scope>NUCLEOTIDE SEQUENCE [LARGE SCALE GENOMIC DNA]</scope>
    <source>
        <strain evidence="3">j3</strain>
    </source>
</reference>
<dbReference type="Pfam" id="PF20009">
    <property type="entry name" value="GEVED"/>
    <property type="match status" value="1"/>
</dbReference>
<dbReference type="SMART" id="SM00060">
    <property type="entry name" value="FN3"/>
    <property type="match status" value="2"/>
</dbReference>
<dbReference type="Pfam" id="PF00041">
    <property type="entry name" value="fn3"/>
    <property type="match status" value="1"/>
</dbReference>
<dbReference type="CDD" id="cd00063">
    <property type="entry name" value="FN3"/>
    <property type="match status" value="2"/>
</dbReference>
<protein>
    <submittedName>
        <fullName evidence="2">GEVED domain-containing protein</fullName>
    </submittedName>
</protein>
<comment type="caution">
    <text evidence="2">The sequence shown here is derived from an EMBL/GenBank/DDBJ whole genome shotgun (WGS) entry which is preliminary data.</text>
</comment>
<dbReference type="RefSeq" id="WP_342696676.1">
    <property type="nucleotide sequence ID" value="NZ_JBCGDO010000019.1"/>
</dbReference>
<dbReference type="EMBL" id="JBCGDO010000019">
    <property type="protein sequence ID" value="MEM0543481.1"/>
    <property type="molecule type" value="Genomic_DNA"/>
</dbReference>
<dbReference type="InterPro" id="IPR003961">
    <property type="entry name" value="FN3_dom"/>
</dbReference>
<dbReference type="PROSITE" id="PS50853">
    <property type="entry name" value="FN3"/>
    <property type="match status" value="2"/>
</dbReference>
<dbReference type="Proteomes" id="UP001460072">
    <property type="component" value="Unassembled WGS sequence"/>
</dbReference>
<dbReference type="Gene3D" id="2.60.40.10">
    <property type="entry name" value="Immunoglobulins"/>
    <property type="match status" value="2"/>
</dbReference>
<dbReference type="SUPFAM" id="SSF49265">
    <property type="entry name" value="Fibronectin type III"/>
    <property type="match status" value="2"/>
</dbReference>
<name>A0ABU9N707_9FLAO</name>
<organism evidence="2 3">
    <name type="scientific">Flavobacterium aureirubrum</name>
    <dbReference type="NCBI Taxonomy" id="3133147"/>
    <lineage>
        <taxon>Bacteria</taxon>
        <taxon>Pseudomonadati</taxon>
        <taxon>Bacteroidota</taxon>
        <taxon>Flavobacteriia</taxon>
        <taxon>Flavobacteriales</taxon>
        <taxon>Flavobacteriaceae</taxon>
        <taxon>Flavobacterium</taxon>
    </lineage>
</organism>
<dbReference type="InterPro" id="IPR036116">
    <property type="entry name" value="FN3_sf"/>
</dbReference>
<evidence type="ECO:0000259" key="1">
    <source>
        <dbReference type="PROSITE" id="PS50853"/>
    </source>
</evidence>
<dbReference type="InterPro" id="IPR013783">
    <property type="entry name" value="Ig-like_fold"/>
</dbReference>
<feature type="domain" description="Fibronectin type-III" evidence="1">
    <location>
        <begin position="268"/>
        <end position="364"/>
    </location>
</feature>
<proteinExistence type="predicted"/>
<dbReference type="NCBIfam" id="NF033708">
    <property type="entry name" value="T9SS_Cterm_ChiA"/>
    <property type="match status" value="1"/>
</dbReference>